<dbReference type="InterPro" id="IPR012920">
    <property type="entry name" value="rRNA_MeTfrase_SPB1-like_C"/>
</dbReference>
<feature type="domain" description="Ribosomal RNA methyltransferase SPB1-like C-terminal" evidence="11">
    <location>
        <begin position="663"/>
        <end position="863"/>
    </location>
</feature>
<keyword evidence="4 8" id="KW-0489">Methyltransferase</keyword>
<evidence type="ECO:0000256" key="2">
    <source>
        <dbReference type="ARBA" id="ARBA00022517"/>
    </source>
</evidence>
<feature type="binding site" evidence="8">
    <location>
        <position position="117"/>
    </location>
    <ligand>
        <name>S-adenosyl-L-methionine</name>
        <dbReference type="ChEBI" id="CHEBI:59789"/>
    </ligand>
</feature>
<dbReference type="GO" id="GO:0030687">
    <property type="term" value="C:preribosome, large subunit precursor"/>
    <property type="evidence" value="ECO:0007669"/>
    <property type="project" value="TreeGrafter"/>
</dbReference>
<dbReference type="InterPro" id="IPR028589">
    <property type="entry name" value="SPB1-like"/>
</dbReference>
<dbReference type="Proteomes" id="UP001075354">
    <property type="component" value="Chromosome 2"/>
</dbReference>
<feature type="compositionally biased region" description="Basic and acidic residues" evidence="9">
    <location>
        <begin position="605"/>
        <end position="618"/>
    </location>
</feature>
<dbReference type="GO" id="GO:0005730">
    <property type="term" value="C:nucleolus"/>
    <property type="evidence" value="ECO:0007669"/>
    <property type="project" value="UniProtKB-SubCell"/>
</dbReference>
<comment type="caution">
    <text evidence="13">The sequence shown here is derived from an EMBL/GenBank/DDBJ whole genome shotgun (WGS) entry which is preliminary data.</text>
</comment>
<dbReference type="HAMAP" id="MF_01547">
    <property type="entry name" value="RNA_methyltr_E"/>
    <property type="match status" value="1"/>
</dbReference>
<dbReference type="InterPro" id="IPR015507">
    <property type="entry name" value="rRNA-MeTfrase_E"/>
</dbReference>
<dbReference type="Pfam" id="PF07780">
    <property type="entry name" value="Spb1_C"/>
    <property type="match status" value="1"/>
</dbReference>
<feature type="binding site" evidence="8">
    <location>
        <position position="58"/>
    </location>
    <ligand>
        <name>S-adenosyl-L-methionine</name>
        <dbReference type="ChEBI" id="CHEBI:59789"/>
    </ligand>
</feature>
<keyword evidence="6 8" id="KW-0949">S-adenosyl-L-methionine</keyword>
<dbReference type="SUPFAM" id="SSF53335">
    <property type="entry name" value="S-adenosyl-L-methionine-dependent methyltransferases"/>
    <property type="match status" value="1"/>
</dbReference>
<dbReference type="GO" id="GO:0000466">
    <property type="term" value="P:maturation of 5.8S rRNA from tricistronic rRNA transcript (SSU-rRNA, 5.8S rRNA, LSU-rRNA)"/>
    <property type="evidence" value="ECO:0007669"/>
    <property type="project" value="TreeGrafter"/>
</dbReference>
<accession>A0AAV7Y0C8</accession>
<reference evidence="13" key="1">
    <citation type="submission" date="2022-12" db="EMBL/GenBank/DDBJ databases">
        <title>Chromosome-level genome assembly of the bean flower thrips Megalurothrips usitatus.</title>
        <authorList>
            <person name="Ma L."/>
            <person name="Liu Q."/>
            <person name="Li H."/>
            <person name="Cai W."/>
        </authorList>
    </citation>
    <scope>NUCLEOTIDE SEQUENCE</scope>
    <source>
        <strain evidence="13">Cailab_2022a</strain>
    </source>
</reference>
<dbReference type="PANTHER" id="PTHR10920:SF13">
    <property type="entry name" value="PRE-RRNA 2'-O-RIBOSE RNA METHYLTRANSFERASE FTSJ3"/>
    <property type="match status" value="1"/>
</dbReference>
<feature type="compositionally biased region" description="Acidic residues" evidence="9">
    <location>
        <begin position="509"/>
        <end position="542"/>
    </location>
</feature>
<dbReference type="InterPro" id="IPR024576">
    <property type="entry name" value="rRNA_MeTfrase_Spb1_DUF3381"/>
</dbReference>
<feature type="binding site" evidence="8">
    <location>
        <position position="76"/>
    </location>
    <ligand>
        <name>S-adenosyl-L-methionine</name>
        <dbReference type="ChEBI" id="CHEBI:59789"/>
    </ligand>
</feature>
<gene>
    <name evidence="13" type="ORF">ONE63_005429</name>
</gene>
<feature type="compositionally biased region" description="Basic and acidic residues" evidence="9">
    <location>
        <begin position="849"/>
        <end position="865"/>
    </location>
</feature>
<feature type="region of interest" description="Disordered" evidence="9">
    <location>
        <begin position="601"/>
        <end position="661"/>
    </location>
</feature>
<evidence type="ECO:0000256" key="3">
    <source>
        <dbReference type="ARBA" id="ARBA00022552"/>
    </source>
</evidence>
<evidence type="ECO:0000256" key="8">
    <source>
        <dbReference type="HAMAP-Rule" id="MF_03163"/>
    </source>
</evidence>
<dbReference type="FunFam" id="3.40.50.150:FF:000004">
    <property type="entry name" value="AdoMet-dependent rRNA methyltransferase SPB1"/>
    <property type="match status" value="1"/>
</dbReference>
<keyword evidence="5 8" id="KW-0808">Transferase</keyword>
<evidence type="ECO:0000259" key="10">
    <source>
        <dbReference type="Pfam" id="PF01728"/>
    </source>
</evidence>
<dbReference type="GO" id="GO:0016435">
    <property type="term" value="F:rRNA (guanine) methyltransferase activity"/>
    <property type="evidence" value="ECO:0007669"/>
    <property type="project" value="TreeGrafter"/>
</dbReference>
<dbReference type="AlphaFoldDB" id="A0AAV7Y0C8"/>
<sequence length="910" mass="103653">MGVKKKLGKNRIDKFYKLAKETGFRSRAAFKLIQLNRKFGFLGKSRVCIDLCAAPGGWMQVARKTMPVSSVIIGVDLYPIQAIPGCIGIVGDITTEETAKNIQKELKSWKADVVLNDGAPKVGANWLHDAYGQITLSLSALKLATKFLRKGGCFVSKVFRSKDYNAFVWVLKQLFTKVHATKPSASRIESAEIFVVCQGYIAPDRIDPKFLDPTYVFEELNLDPAAKISDLLHPEKQKKAKAEGYKDGDYTQHKILTAKEFIHHPAAIELLAGLAEIVLEDDEIGNHPRTTNEIRECCKDIKVLGRKDLRTLLSWWKAVREDLIGKIKVEKEDEEVPEDEKPEIDEDVEELQKIDKKIEALTEEEQAEKRRKRKKANKERQKLQERMNLKMVLKGDIGPVLEGDGAEFSLKTISNLAELTETTDQAPDVLAESDESGDEAPKPKTMRYAAGETRLDKSGMFYTENVDSEQESSSDEEDIDMNKGLGLQRDDNQTNGKKKKKSVRFADSEQADGEADDNDDDGDHTDTDTEDEQDSDEENEEADSNKKNPLITDLDYRSKVDKRASKAALWFEKDTFKNLTSEADEDFELDQMVEAYQKRGGLVLGEHESSKKRLEKPALRLNGKNTKDHADPYSDDSSDESDYDVTQSIGDNVKPTKVRKAEKKAEKEALKDGFEIVPQKEDKKKLKKLKLDEEGLALGALMVSSARTKRDILDGGWNKWVFNDANLPDWFAKDEEQHMKKELPVPQEMIDEYKRKMEEINIRPIKKVIEAKARKKQRAVRKLEKAKKKLESVMDNVDMSDKEKAKQIRQLYKTTKEKRKEVTYVIAKKSGATRKMRRPPGVKGPYRVVDARMKKDNRRQKEQFKKQGRKGKSTKNVDPKAISRMKKVQKVQNRAQRRADQRAAERVHTE</sequence>
<dbReference type="EC" id="2.1.1.-" evidence="8"/>
<proteinExistence type="inferred from homology"/>
<evidence type="ECO:0000259" key="11">
    <source>
        <dbReference type="Pfam" id="PF07780"/>
    </source>
</evidence>
<feature type="active site" description="Proton acceptor" evidence="8">
    <location>
        <position position="157"/>
    </location>
</feature>
<keyword evidence="8" id="KW-0175">Coiled coil</keyword>
<dbReference type="Pfam" id="PF11861">
    <property type="entry name" value="DUF3381"/>
    <property type="match status" value="1"/>
</dbReference>
<dbReference type="HAMAP" id="MF_03163">
    <property type="entry name" value="RNA_methyltr_E_SPB1"/>
    <property type="match status" value="1"/>
</dbReference>
<dbReference type="GO" id="GO:0000463">
    <property type="term" value="P:maturation of LSU-rRNA from tricistronic rRNA transcript (SSU-rRNA, 5.8S rRNA, LSU-rRNA)"/>
    <property type="evidence" value="ECO:0007669"/>
    <property type="project" value="TreeGrafter"/>
</dbReference>
<protein>
    <recommendedName>
        <fullName evidence="8">Putative rRNA methyltransferase</fullName>
        <ecNumber evidence="8">2.1.1.-</ecNumber>
    </recommendedName>
    <alternativeName>
        <fullName evidence="8">2'-O-ribose RNA methyltransferase SPB1 homolog</fullName>
    </alternativeName>
</protein>
<evidence type="ECO:0000256" key="6">
    <source>
        <dbReference type="ARBA" id="ARBA00022691"/>
    </source>
</evidence>
<dbReference type="Gene3D" id="3.40.50.150">
    <property type="entry name" value="Vaccinia Virus protein VP39"/>
    <property type="match status" value="1"/>
</dbReference>
<dbReference type="PANTHER" id="PTHR10920">
    <property type="entry name" value="RIBOSOMAL RNA METHYLTRANSFERASE"/>
    <property type="match status" value="1"/>
</dbReference>
<keyword evidence="3 8" id="KW-0698">rRNA processing</keyword>
<comment type="catalytic activity">
    <reaction evidence="8">
        <text>a ribonucleotide in rRNA + S-adenosyl-L-methionine = a 2'-O-methylribonucleotide in rRNA + S-adenosyl-L-homocysteine + H(+)</text>
        <dbReference type="Rhea" id="RHEA:48628"/>
        <dbReference type="Rhea" id="RHEA-COMP:12164"/>
        <dbReference type="Rhea" id="RHEA-COMP:12165"/>
        <dbReference type="ChEBI" id="CHEBI:15378"/>
        <dbReference type="ChEBI" id="CHEBI:57856"/>
        <dbReference type="ChEBI" id="CHEBI:59789"/>
        <dbReference type="ChEBI" id="CHEBI:90675"/>
        <dbReference type="ChEBI" id="CHEBI:90676"/>
    </reaction>
</comment>
<evidence type="ECO:0000256" key="9">
    <source>
        <dbReference type="SAM" id="MobiDB-lite"/>
    </source>
</evidence>
<evidence type="ECO:0000256" key="4">
    <source>
        <dbReference type="ARBA" id="ARBA00022603"/>
    </source>
</evidence>
<dbReference type="Pfam" id="PF01728">
    <property type="entry name" value="FtsJ"/>
    <property type="match status" value="1"/>
</dbReference>
<feature type="compositionally biased region" description="Basic and acidic residues" evidence="9">
    <location>
        <begin position="897"/>
        <end position="910"/>
    </location>
</feature>
<comment type="subcellular location">
    <subcellularLocation>
        <location evidence="1 8">Nucleus</location>
        <location evidence="1 8">Nucleolus</location>
    </subcellularLocation>
</comment>
<evidence type="ECO:0000256" key="7">
    <source>
        <dbReference type="ARBA" id="ARBA00023242"/>
    </source>
</evidence>
<name>A0AAV7Y0C8_9NEOP</name>
<evidence type="ECO:0000256" key="5">
    <source>
        <dbReference type="ARBA" id="ARBA00022679"/>
    </source>
</evidence>
<feature type="binding site" evidence="8">
    <location>
        <position position="56"/>
    </location>
    <ligand>
        <name>S-adenosyl-L-methionine</name>
        <dbReference type="ChEBI" id="CHEBI:59789"/>
    </ligand>
</feature>
<evidence type="ECO:0000313" key="14">
    <source>
        <dbReference type="Proteomes" id="UP001075354"/>
    </source>
</evidence>
<keyword evidence="14" id="KW-1185">Reference proteome</keyword>
<organism evidence="13 14">
    <name type="scientific">Megalurothrips usitatus</name>
    <name type="common">bean blossom thrips</name>
    <dbReference type="NCBI Taxonomy" id="439358"/>
    <lineage>
        <taxon>Eukaryota</taxon>
        <taxon>Metazoa</taxon>
        <taxon>Ecdysozoa</taxon>
        <taxon>Arthropoda</taxon>
        <taxon>Hexapoda</taxon>
        <taxon>Insecta</taxon>
        <taxon>Pterygota</taxon>
        <taxon>Neoptera</taxon>
        <taxon>Paraneoptera</taxon>
        <taxon>Thysanoptera</taxon>
        <taxon>Terebrantia</taxon>
        <taxon>Thripoidea</taxon>
        <taxon>Thripidae</taxon>
        <taxon>Megalurothrips</taxon>
    </lineage>
</organism>
<feature type="binding site" evidence="8">
    <location>
        <position position="92"/>
    </location>
    <ligand>
        <name>S-adenosyl-L-methionine</name>
        <dbReference type="ChEBI" id="CHEBI:59789"/>
    </ligand>
</feature>
<comment type="similarity">
    <text evidence="8">Belongs to the class I-like SAM-binding methyltransferase superfamily. RNA methyltransferase RlmE family. SPB1 subfamily.</text>
</comment>
<keyword evidence="7 8" id="KW-0539">Nucleus</keyword>
<comment type="function">
    <text evidence="8">Probable methyltransferase involved in the maturation of rRNA and in the biogenesis of ribosomal subunits.</text>
</comment>
<dbReference type="GO" id="GO:0008650">
    <property type="term" value="F:rRNA (uridine-2'-O-)-methyltransferase activity"/>
    <property type="evidence" value="ECO:0007669"/>
    <property type="project" value="TreeGrafter"/>
</dbReference>
<feature type="domain" description="Ribosomal RNA methyltransferase FtsJ" evidence="10">
    <location>
        <begin position="24"/>
        <end position="200"/>
    </location>
</feature>
<feature type="domain" description="DUF3381" evidence="12">
    <location>
        <begin position="236"/>
        <end position="386"/>
    </location>
</feature>
<feature type="compositionally biased region" description="Acidic residues" evidence="9">
    <location>
        <begin position="633"/>
        <end position="643"/>
    </location>
</feature>
<evidence type="ECO:0000259" key="12">
    <source>
        <dbReference type="Pfam" id="PF11861"/>
    </source>
</evidence>
<feature type="compositionally biased region" description="Basic residues" evidence="9">
    <location>
        <begin position="831"/>
        <end position="840"/>
    </location>
</feature>
<feature type="region of interest" description="Disordered" evidence="9">
    <location>
        <begin position="828"/>
        <end position="910"/>
    </location>
</feature>
<dbReference type="EMBL" id="JAPTSV010000002">
    <property type="protein sequence ID" value="KAJ1530541.1"/>
    <property type="molecule type" value="Genomic_DNA"/>
</dbReference>
<evidence type="ECO:0000313" key="13">
    <source>
        <dbReference type="EMBL" id="KAJ1530541.1"/>
    </source>
</evidence>
<dbReference type="InterPro" id="IPR029063">
    <property type="entry name" value="SAM-dependent_MTases_sf"/>
</dbReference>
<dbReference type="InterPro" id="IPR002877">
    <property type="entry name" value="RNA_MeTrfase_FtsJ_dom"/>
</dbReference>
<dbReference type="InterPro" id="IPR050082">
    <property type="entry name" value="RNA_methyltr_RlmE"/>
</dbReference>
<evidence type="ECO:0000256" key="1">
    <source>
        <dbReference type="ARBA" id="ARBA00004604"/>
    </source>
</evidence>
<feature type="coiled-coil region" evidence="8">
    <location>
        <begin position="766"/>
        <end position="803"/>
    </location>
</feature>
<feature type="region of interest" description="Disordered" evidence="9">
    <location>
        <begin position="419"/>
        <end position="558"/>
    </location>
</feature>
<keyword evidence="2 8" id="KW-0690">Ribosome biogenesis</keyword>
<feature type="compositionally biased region" description="Acidic residues" evidence="9">
    <location>
        <begin position="466"/>
        <end position="479"/>
    </location>
</feature>
<feature type="coiled-coil region" evidence="8">
    <location>
        <begin position="344"/>
        <end position="386"/>
    </location>
</feature>